<evidence type="ECO:0000313" key="3">
    <source>
        <dbReference type="Proteomes" id="UP000053664"/>
    </source>
</evidence>
<feature type="chain" id="PRO_5001599765" description="Ricin B lectin domain-containing protein" evidence="1">
    <location>
        <begin position="21"/>
        <end position="229"/>
    </location>
</feature>
<reference evidence="2 3" key="1">
    <citation type="journal article" date="2013" name="Plant Cell">
        <title>The transition from a phytopathogenic smut ancestor to an anamorphic biocontrol agent deciphered by comparative whole-genome analysis.</title>
        <authorList>
            <person name="Lefebvre F."/>
            <person name="Joly D.L."/>
            <person name="Labbe C."/>
            <person name="Teichmann B."/>
            <person name="Linning R."/>
            <person name="Belzile F."/>
            <person name="Bakkeren G."/>
            <person name="Belanger R.R."/>
        </authorList>
    </citation>
    <scope>NUCLEOTIDE SEQUENCE [LARGE SCALE GENOMIC DNA]</scope>
    <source>
        <strain evidence="2 3">PF-1</strain>
    </source>
</reference>
<proteinExistence type="predicted"/>
<evidence type="ECO:0008006" key="4">
    <source>
        <dbReference type="Google" id="ProtNLM"/>
    </source>
</evidence>
<name>A0A061H909_9BASI</name>
<dbReference type="HOGENOM" id="CLU_1204627_0_0_1"/>
<gene>
    <name evidence="2" type="ORF">PFL1_03152</name>
</gene>
<organism evidence="2 3">
    <name type="scientific">Pseudozyma flocculosa PF-1</name>
    <dbReference type="NCBI Taxonomy" id="1277687"/>
    <lineage>
        <taxon>Eukaryota</taxon>
        <taxon>Fungi</taxon>
        <taxon>Dikarya</taxon>
        <taxon>Basidiomycota</taxon>
        <taxon>Ustilaginomycotina</taxon>
        <taxon>Ustilaginomycetes</taxon>
        <taxon>Ustilaginales</taxon>
        <taxon>Ustilaginaceae</taxon>
        <taxon>Pseudozyma</taxon>
    </lineage>
</organism>
<dbReference type="Proteomes" id="UP000053664">
    <property type="component" value="Unassembled WGS sequence"/>
</dbReference>
<accession>A0A061H909</accession>
<dbReference type="AlphaFoldDB" id="A0A061H909"/>
<evidence type="ECO:0000313" key="2">
    <source>
        <dbReference type="EMBL" id="EPQ29397.1"/>
    </source>
</evidence>
<dbReference type="eggNOG" id="ENOG502RD85">
    <property type="taxonomic scope" value="Eukaryota"/>
</dbReference>
<dbReference type="OrthoDB" id="2541451at2759"/>
<protein>
    <recommendedName>
        <fullName evidence="4">Ricin B lectin domain-containing protein</fullName>
    </recommendedName>
</protein>
<keyword evidence="1" id="KW-0732">Signal</keyword>
<dbReference type="EMBL" id="KE361631">
    <property type="protein sequence ID" value="EPQ29397.1"/>
    <property type="molecule type" value="Genomic_DNA"/>
</dbReference>
<dbReference type="RefSeq" id="XP_007878859.1">
    <property type="nucleotide sequence ID" value="XM_007880668.1"/>
</dbReference>
<sequence length="229" mass="24743">MRFSNTLALLSMGAMASASALPNMLGAYDLAMPIAERDVPTIECDNEPMYTGSLKLVSAKGRESNAAFEGIRNADGLQQLDVGKAGAAAREERFSFTSCRSSFMGYDTEYTKAAEVYFGRLQPASLVGKRCVSASQLAVDSARLVADKCSSSDDSGQMLQFWVLTKQPTGNGEEFTYYLSFPGQPKDDGSGDFSGSYTISKVTQDNNKLVKLAYEEEEGAPSPYFLKLA</sequence>
<dbReference type="GeneID" id="19317263"/>
<dbReference type="KEGG" id="pfp:PFL1_03152"/>
<evidence type="ECO:0000256" key="1">
    <source>
        <dbReference type="SAM" id="SignalP"/>
    </source>
</evidence>
<feature type="signal peptide" evidence="1">
    <location>
        <begin position="1"/>
        <end position="20"/>
    </location>
</feature>